<sequence>EELLAPVLEEVDQLPTGERISVWHLSGLVAERRGRRPEARLRLDRAIRALEEQRRLIPGVELRARAFEGHARVYRDRIDHALRSRRPSFDAIFALVESARARAFRDRGTGGAARARSASETESLRARLGSLVQRLERLQYESDREDSLRLVPPLRREIVGLERRIAAGMRRQVFRSEGSSEARVGFDPAGSDEIECRLEAGEVLVEYFMLSDRILALVLGEGGRRVVVLPTPPAAVRAAIQTFHSQLEILALTADRVAPNLPFLKRSADAMLERMYDALVRPLQLARASRLSVIPHGVLHQVPFECLRRDGGYLIDDVTIRRAPTADFLLRDGRTPAPASSRGGVLLSGMTDGGLAFVGAELDAVRAAIDDSDVKVLRNPTAEELLAACDNARWIHLSTHGVFREDNPLFSRLSTKGGALFLIDILERRLRAELVVLSACNSGQVFAGEGDDLSGVAHGFLASGASRLVASMWRVHDRATRDWMEHFYRALAATNGDRVGIDPGGALRRASTLTRADWDHPFYWGAFCLHG</sequence>
<dbReference type="EMBL" id="JAGQHR010000390">
    <property type="protein sequence ID" value="MCA9728464.1"/>
    <property type="molecule type" value="Genomic_DNA"/>
</dbReference>
<organism evidence="2 3">
    <name type="scientific">Eiseniibacteriota bacterium</name>
    <dbReference type="NCBI Taxonomy" id="2212470"/>
    <lineage>
        <taxon>Bacteria</taxon>
        <taxon>Candidatus Eiseniibacteriota</taxon>
    </lineage>
</organism>
<proteinExistence type="predicted"/>
<evidence type="ECO:0000313" key="3">
    <source>
        <dbReference type="Proteomes" id="UP000697710"/>
    </source>
</evidence>
<protein>
    <submittedName>
        <fullName evidence="2">CHAT domain-containing protein</fullName>
    </submittedName>
</protein>
<feature type="non-terminal residue" evidence="2">
    <location>
        <position position="1"/>
    </location>
</feature>
<feature type="domain" description="CHAT" evidence="1">
    <location>
        <begin position="271"/>
        <end position="531"/>
    </location>
</feature>
<name>A0A956LZH9_UNCEI</name>
<reference evidence="2" key="1">
    <citation type="submission" date="2020-04" db="EMBL/GenBank/DDBJ databases">
        <authorList>
            <person name="Zhang T."/>
        </authorList>
    </citation>
    <scope>NUCLEOTIDE SEQUENCE</scope>
    <source>
        <strain evidence="2">HKST-UBA01</strain>
    </source>
</reference>
<dbReference type="Proteomes" id="UP000697710">
    <property type="component" value="Unassembled WGS sequence"/>
</dbReference>
<dbReference type="AlphaFoldDB" id="A0A956LZH9"/>
<comment type="caution">
    <text evidence="2">The sequence shown here is derived from an EMBL/GenBank/DDBJ whole genome shotgun (WGS) entry which is preliminary data.</text>
</comment>
<dbReference type="Pfam" id="PF12770">
    <property type="entry name" value="CHAT"/>
    <property type="match status" value="1"/>
</dbReference>
<evidence type="ECO:0000313" key="2">
    <source>
        <dbReference type="EMBL" id="MCA9728464.1"/>
    </source>
</evidence>
<accession>A0A956LZH9</accession>
<reference evidence="2" key="2">
    <citation type="journal article" date="2021" name="Microbiome">
        <title>Successional dynamics and alternative stable states in a saline activated sludge microbial community over 9 years.</title>
        <authorList>
            <person name="Wang Y."/>
            <person name="Ye J."/>
            <person name="Ju F."/>
            <person name="Liu L."/>
            <person name="Boyd J.A."/>
            <person name="Deng Y."/>
            <person name="Parks D.H."/>
            <person name="Jiang X."/>
            <person name="Yin X."/>
            <person name="Woodcroft B.J."/>
            <person name="Tyson G.W."/>
            <person name="Hugenholtz P."/>
            <person name="Polz M.F."/>
            <person name="Zhang T."/>
        </authorList>
    </citation>
    <scope>NUCLEOTIDE SEQUENCE</scope>
    <source>
        <strain evidence="2">HKST-UBA01</strain>
    </source>
</reference>
<gene>
    <name evidence="2" type="ORF">KC729_12320</name>
</gene>
<dbReference type="InterPro" id="IPR024983">
    <property type="entry name" value="CHAT_dom"/>
</dbReference>
<evidence type="ECO:0000259" key="1">
    <source>
        <dbReference type="Pfam" id="PF12770"/>
    </source>
</evidence>